<keyword evidence="3" id="KW-1185">Reference proteome</keyword>
<sequence>MHTIKTVETQVPFLKESFFTSTFKGRRKSSVSNLLHKQQQQQSGISKKQQQHPKQCIAPLLEDEPGQLTPERKRLVRSTSSPLCKTAERAKADGDRKEGQKERKDQRVREAAQGRGEERGVRGSEPAAVSASPLLFLSSSSELGEAASVSQLPITVVGRQQGLGGSDRALTTRETASAAAQEEEQRALHRPQQYGLLAKGVRLFKNMGNQEAKQKKGGGSGGAAGDASCECDADEREADKKSKKSHSKISKGGGEQSVRKKSRSESKGSVFSGIRIRKSFSKAKGSSKDDTLVDERSAHSGKAGPSADETGARSDVEGDVRCSTADSRQSLVDEIVQKTSSGSDADLYSFHSAAENEDLLADIQQTMRNQCVATSDGLELVTGVISEGSTSKGNKASEKVWSHQLLDPDQEGFSSPVGAECVLQEPNEGRTNLENDSGSSGPGSPCGSGPTSSAADSSGSFLPKTNSSYSFPDTTPTSTSYASAEEDQDDLESPVLQPQGNEAPQTRNTCVPTVCLDPSGAGAGPMGCRKSASSMDLSLEREEETGKRDFLSLKRRKSSLSISQLTDNPPVSQSRRTSSTTSPSTVKLYPPVHPSYVKTTTRQLTSPISSPVTSPNVPRKTIVVAPSIESNNLGFRRNKQRSCSVAGPLSESADWQTELDKLRGRQGGRAKVPEQETQEKSPTGGTYWTLGSRRAYYGRQTSTSAAAYLDVFSGESHTITQVTKYGHT</sequence>
<feature type="region of interest" description="Disordered" evidence="1">
    <location>
        <begin position="30"/>
        <end position="127"/>
    </location>
</feature>
<evidence type="ECO:0000313" key="3">
    <source>
        <dbReference type="Proteomes" id="UP000314294"/>
    </source>
</evidence>
<protein>
    <submittedName>
        <fullName evidence="2">Formin-2</fullName>
    </submittedName>
</protein>
<feature type="compositionally biased region" description="Basic and acidic residues" evidence="1">
    <location>
        <begin position="310"/>
        <end position="320"/>
    </location>
</feature>
<dbReference type="Proteomes" id="UP000314294">
    <property type="component" value="Unassembled WGS sequence"/>
</dbReference>
<evidence type="ECO:0000313" key="2">
    <source>
        <dbReference type="EMBL" id="TNN70563.1"/>
    </source>
</evidence>
<feature type="compositionally biased region" description="Low complexity" evidence="1">
    <location>
        <begin position="559"/>
        <end position="586"/>
    </location>
</feature>
<feature type="compositionally biased region" description="Basic and acidic residues" evidence="1">
    <location>
        <begin position="538"/>
        <end position="552"/>
    </location>
</feature>
<dbReference type="OrthoDB" id="427644at2759"/>
<feature type="compositionally biased region" description="Basic and acidic residues" evidence="1">
    <location>
        <begin position="286"/>
        <end position="298"/>
    </location>
</feature>
<proteinExistence type="predicted"/>
<name>A0A4Z2I012_9TELE</name>
<dbReference type="EMBL" id="SRLO01000161">
    <property type="protein sequence ID" value="TNN70563.1"/>
    <property type="molecule type" value="Genomic_DNA"/>
</dbReference>
<feature type="region of interest" description="Disordered" evidence="1">
    <location>
        <begin position="208"/>
        <end position="325"/>
    </location>
</feature>
<reference evidence="2 3" key="1">
    <citation type="submission" date="2019-03" db="EMBL/GenBank/DDBJ databases">
        <title>First draft genome of Liparis tanakae, snailfish: a comprehensive survey of snailfish specific genes.</title>
        <authorList>
            <person name="Kim W."/>
            <person name="Song I."/>
            <person name="Jeong J.-H."/>
            <person name="Kim D."/>
            <person name="Kim S."/>
            <person name="Ryu S."/>
            <person name="Song J.Y."/>
            <person name="Lee S.K."/>
        </authorList>
    </citation>
    <scope>NUCLEOTIDE SEQUENCE [LARGE SCALE GENOMIC DNA]</scope>
    <source>
        <tissue evidence="2">Muscle</tissue>
    </source>
</reference>
<feature type="compositionally biased region" description="Basic and acidic residues" evidence="1">
    <location>
        <begin position="86"/>
        <end position="122"/>
    </location>
</feature>
<gene>
    <name evidence="2" type="primary">FMN2_1</name>
    <name evidence="2" type="ORF">EYF80_019147</name>
</gene>
<feature type="region of interest" description="Disordered" evidence="1">
    <location>
        <begin position="160"/>
        <end position="194"/>
    </location>
</feature>
<accession>A0A4Z2I012</accession>
<comment type="caution">
    <text evidence="2">The sequence shown here is derived from an EMBL/GenBank/DDBJ whole genome shotgun (WGS) entry which is preliminary data.</text>
</comment>
<evidence type="ECO:0000256" key="1">
    <source>
        <dbReference type="SAM" id="MobiDB-lite"/>
    </source>
</evidence>
<feature type="region of interest" description="Disordered" evidence="1">
    <location>
        <begin position="428"/>
        <end position="592"/>
    </location>
</feature>
<feature type="compositionally biased region" description="Polar residues" evidence="1">
    <location>
        <begin position="496"/>
        <end position="511"/>
    </location>
</feature>
<organism evidence="2 3">
    <name type="scientific">Liparis tanakae</name>
    <name type="common">Tanaka's snailfish</name>
    <dbReference type="NCBI Taxonomy" id="230148"/>
    <lineage>
        <taxon>Eukaryota</taxon>
        <taxon>Metazoa</taxon>
        <taxon>Chordata</taxon>
        <taxon>Craniata</taxon>
        <taxon>Vertebrata</taxon>
        <taxon>Euteleostomi</taxon>
        <taxon>Actinopterygii</taxon>
        <taxon>Neopterygii</taxon>
        <taxon>Teleostei</taxon>
        <taxon>Neoteleostei</taxon>
        <taxon>Acanthomorphata</taxon>
        <taxon>Eupercaria</taxon>
        <taxon>Perciformes</taxon>
        <taxon>Cottioidei</taxon>
        <taxon>Cottales</taxon>
        <taxon>Liparidae</taxon>
        <taxon>Liparis</taxon>
    </lineage>
</organism>
<feature type="compositionally biased region" description="Low complexity" evidence="1">
    <location>
        <begin position="37"/>
        <end position="48"/>
    </location>
</feature>
<dbReference type="AlphaFoldDB" id="A0A4Z2I012"/>
<feature type="compositionally biased region" description="Polar residues" evidence="1">
    <location>
        <begin position="454"/>
        <end position="482"/>
    </location>
</feature>
<feature type="region of interest" description="Disordered" evidence="1">
    <location>
        <begin position="663"/>
        <end position="686"/>
    </location>
</feature>